<evidence type="ECO:0000256" key="1">
    <source>
        <dbReference type="SAM" id="Phobius"/>
    </source>
</evidence>
<dbReference type="Proteomes" id="UP000235682">
    <property type="component" value="Unassembled WGS sequence"/>
</dbReference>
<comment type="caution">
    <text evidence="2">The sequence shown here is derived from an EMBL/GenBank/DDBJ whole genome shotgun (WGS) entry which is preliminary data.</text>
</comment>
<evidence type="ECO:0000313" key="3">
    <source>
        <dbReference type="Proteomes" id="UP000235682"/>
    </source>
</evidence>
<gene>
    <name evidence="2" type="ORF">CJ205_07455</name>
</gene>
<feature type="non-terminal residue" evidence="2">
    <location>
        <position position="1"/>
    </location>
</feature>
<name>A0A2N6SLA5_9LACT</name>
<proteinExistence type="predicted"/>
<keyword evidence="1" id="KW-1133">Transmembrane helix</keyword>
<dbReference type="AlphaFoldDB" id="A0A2N6SLA5"/>
<keyword evidence="1" id="KW-0812">Transmembrane</keyword>
<organism evidence="2 3">
    <name type="scientific">Dolosicoccus paucivorans</name>
    <dbReference type="NCBI Taxonomy" id="84521"/>
    <lineage>
        <taxon>Bacteria</taxon>
        <taxon>Bacillati</taxon>
        <taxon>Bacillota</taxon>
        <taxon>Bacilli</taxon>
        <taxon>Lactobacillales</taxon>
        <taxon>Aerococcaceae</taxon>
        <taxon>Dolosicoccus</taxon>
    </lineage>
</organism>
<feature type="transmembrane region" description="Helical" evidence="1">
    <location>
        <begin position="57"/>
        <end position="82"/>
    </location>
</feature>
<protein>
    <submittedName>
        <fullName evidence="2">Uncharacterized protein</fullName>
    </submittedName>
</protein>
<dbReference type="EMBL" id="PNHE01000040">
    <property type="protein sequence ID" value="PMC57845.1"/>
    <property type="molecule type" value="Genomic_DNA"/>
</dbReference>
<sequence>SKAQIKSIEEWINNYPRGIHAGHSALDVKLIVKRSFAAGKHMIYIAFIAQKAKQHRCLAYICILNNSLVLAQLLLLFFFATFCSN</sequence>
<keyword evidence="1" id="KW-0472">Membrane</keyword>
<evidence type="ECO:0000313" key="2">
    <source>
        <dbReference type="EMBL" id="PMC57845.1"/>
    </source>
</evidence>
<reference evidence="2 3" key="1">
    <citation type="submission" date="2017-09" db="EMBL/GenBank/DDBJ databases">
        <title>Bacterial strain isolated from the female urinary microbiota.</title>
        <authorList>
            <person name="Thomas-White K."/>
            <person name="Kumar N."/>
            <person name="Forster S."/>
            <person name="Putonti C."/>
            <person name="Lawley T."/>
            <person name="Wolfe A.J."/>
        </authorList>
    </citation>
    <scope>NUCLEOTIDE SEQUENCE [LARGE SCALE GENOMIC DNA]</scope>
    <source>
        <strain evidence="2 3">UMB0852</strain>
    </source>
</reference>
<accession>A0A2N6SLA5</accession>
<keyword evidence="3" id="KW-1185">Reference proteome</keyword>